<name>F0GU40_9FIRM</name>
<protein>
    <submittedName>
        <fullName evidence="1">Uncharacterized protein</fullName>
    </submittedName>
</protein>
<dbReference type="RefSeq" id="WP_004834113.1">
    <property type="nucleotide sequence ID" value="NZ_AEXM01000012.1"/>
</dbReference>
<evidence type="ECO:0000313" key="1">
    <source>
        <dbReference type="EMBL" id="EGC82323.1"/>
    </source>
</evidence>
<dbReference type="PATRIC" id="fig|879305.3.peg.320"/>
<dbReference type="EMBL" id="AEXM01000012">
    <property type="protein sequence ID" value="EGC82323.1"/>
    <property type="molecule type" value="Genomic_DNA"/>
</dbReference>
<keyword evidence="2" id="KW-1185">Reference proteome</keyword>
<proteinExistence type="predicted"/>
<dbReference type="AlphaFoldDB" id="F0GU40"/>
<sequence>MSRLEKYLKDYKGINCKIRDRYDLSISDLETISNKASKKAGNNINDLIFYVISFSFKMGFVAGRKSIK</sequence>
<dbReference type="Proteomes" id="UP000005286">
    <property type="component" value="Unassembled WGS sequence"/>
</dbReference>
<comment type="caution">
    <text evidence="1">The sequence shown here is derived from an EMBL/GenBank/DDBJ whole genome shotgun (WGS) entry which is preliminary data.</text>
</comment>
<gene>
    <name evidence="1" type="ORF">HMPREF9290_1259</name>
</gene>
<accession>F0GU40</accession>
<organism evidence="1 2">
    <name type="scientific">Anaerococcus prevotii ACS-065-V-Col13</name>
    <dbReference type="NCBI Taxonomy" id="879305"/>
    <lineage>
        <taxon>Bacteria</taxon>
        <taxon>Bacillati</taxon>
        <taxon>Bacillota</taxon>
        <taxon>Tissierellia</taxon>
        <taxon>Tissierellales</taxon>
        <taxon>Peptoniphilaceae</taxon>
        <taxon>Anaerococcus</taxon>
    </lineage>
</organism>
<evidence type="ECO:0000313" key="2">
    <source>
        <dbReference type="Proteomes" id="UP000005286"/>
    </source>
</evidence>
<reference evidence="1 2" key="1">
    <citation type="submission" date="2011-01" db="EMBL/GenBank/DDBJ databases">
        <authorList>
            <person name="Durkin A.S."/>
            <person name="Madupu R."/>
            <person name="Torralba M."/>
            <person name="Gillis M."/>
            <person name="Methe B."/>
            <person name="Sutton G."/>
            <person name="Nelson K.E."/>
        </authorList>
    </citation>
    <scope>NUCLEOTIDE SEQUENCE [LARGE SCALE GENOMIC DNA]</scope>
    <source>
        <strain evidence="1 2">ACS-065-V-Col13</strain>
    </source>
</reference>